<feature type="region of interest" description="Disordered" evidence="1">
    <location>
        <begin position="33"/>
        <end position="72"/>
    </location>
</feature>
<dbReference type="EMBL" id="KV448546">
    <property type="protein sequence ID" value="OAX34978.1"/>
    <property type="molecule type" value="Genomic_DNA"/>
</dbReference>
<name>A0A1B7MQV7_9AGAM</name>
<gene>
    <name evidence="3" type="ORF">K503DRAFT_773977</name>
</gene>
<dbReference type="Proteomes" id="UP000092154">
    <property type="component" value="Unassembled WGS sequence"/>
</dbReference>
<feature type="transmembrane region" description="Helical" evidence="2">
    <location>
        <begin position="77"/>
        <end position="104"/>
    </location>
</feature>
<organism evidence="3 4">
    <name type="scientific">Rhizopogon vinicolor AM-OR11-026</name>
    <dbReference type="NCBI Taxonomy" id="1314800"/>
    <lineage>
        <taxon>Eukaryota</taxon>
        <taxon>Fungi</taxon>
        <taxon>Dikarya</taxon>
        <taxon>Basidiomycota</taxon>
        <taxon>Agaricomycotina</taxon>
        <taxon>Agaricomycetes</taxon>
        <taxon>Agaricomycetidae</taxon>
        <taxon>Boletales</taxon>
        <taxon>Suillineae</taxon>
        <taxon>Rhizopogonaceae</taxon>
        <taxon>Rhizopogon</taxon>
    </lineage>
</organism>
<evidence type="ECO:0000313" key="3">
    <source>
        <dbReference type="EMBL" id="OAX34978.1"/>
    </source>
</evidence>
<keyword evidence="4" id="KW-1185">Reference proteome</keyword>
<reference evidence="3 4" key="1">
    <citation type="submission" date="2016-06" db="EMBL/GenBank/DDBJ databases">
        <title>Comparative genomics of the ectomycorrhizal sister species Rhizopogon vinicolor and Rhizopogon vesiculosus (Basidiomycota: Boletales) reveals a divergence of the mating type B locus.</title>
        <authorList>
            <consortium name="DOE Joint Genome Institute"/>
            <person name="Mujic A.B."/>
            <person name="Kuo A."/>
            <person name="Tritt A."/>
            <person name="Lipzen A."/>
            <person name="Chen C."/>
            <person name="Johnson J."/>
            <person name="Sharma A."/>
            <person name="Barry K."/>
            <person name="Grigoriev I.V."/>
            <person name="Spatafora J.W."/>
        </authorList>
    </citation>
    <scope>NUCLEOTIDE SEQUENCE [LARGE SCALE GENOMIC DNA]</scope>
    <source>
        <strain evidence="3 4">AM-OR11-026</strain>
    </source>
</reference>
<evidence type="ECO:0000313" key="4">
    <source>
        <dbReference type="Proteomes" id="UP000092154"/>
    </source>
</evidence>
<keyword evidence="2" id="KW-1133">Transmembrane helix</keyword>
<proteinExistence type="predicted"/>
<evidence type="ECO:0000256" key="2">
    <source>
        <dbReference type="SAM" id="Phobius"/>
    </source>
</evidence>
<dbReference type="InParanoid" id="A0A1B7MQV7"/>
<dbReference type="AlphaFoldDB" id="A0A1B7MQV7"/>
<sequence length="108" mass="11287">MAAALQQASGNAVGGQTSQGQAVVAVQGSQVVTQGQPSHLTQGQHRSPGVGEPSYERHSGCHSSTTRRRSKPRYHCALRSALIFAVVSCSTCMGGAATLVHVVLQMRM</sequence>
<keyword evidence="2" id="KW-0472">Membrane</keyword>
<keyword evidence="2" id="KW-0812">Transmembrane</keyword>
<evidence type="ECO:0000256" key="1">
    <source>
        <dbReference type="SAM" id="MobiDB-lite"/>
    </source>
</evidence>
<accession>A0A1B7MQV7</accession>
<protein>
    <submittedName>
        <fullName evidence="3">Uncharacterized protein</fullName>
    </submittedName>
</protein>